<geneLocation type="plasmid" evidence="4">
    <name>pRSE21</name>
</geneLocation>
<dbReference type="InterPro" id="IPR002125">
    <property type="entry name" value="CMP_dCMP_dom"/>
</dbReference>
<dbReference type="PROSITE" id="PS51747">
    <property type="entry name" value="CYT_DCMP_DEAMINASES_2"/>
    <property type="match status" value="1"/>
</dbReference>
<evidence type="ECO:0000256" key="2">
    <source>
        <dbReference type="ARBA" id="ARBA00022833"/>
    </source>
</evidence>
<dbReference type="RefSeq" id="WP_168445553.1">
    <property type="nucleotide sequence ID" value="NZ_CP034699.1"/>
</dbReference>
<evidence type="ECO:0000313" key="4">
    <source>
        <dbReference type="EMBL" id="AZT39605.1"/>
    </source>
</evidence>
<reference evidence="5" key="1">
    <citation type="submission" date="2018-12" db="EMBL/GenBank/DDBJ databases">
        <title>Complete genome sequences of twenty non-typhoidal Salmonella isolates from Rwanda.</title>
        <authorList>
            <person name="Byukusenge M."/>
            <person name="Li L."/>
            <person name="Subhashinie K."/>
            <person name="Nzayirambaho M."/>
            <person name="Kuchipudi S.V."/>
            <person name="Jayarao B.M."/>
        </authorList>
    </citation>
    <scope>NUCLEOTIDE SEQUENCE</scope>
    <source>
        <strain evidence="4">RSE21</strain>
        <strain evidence="5">RSE40</strain>
        <plasmid evidence="4">pRSE21</plasmid>
        <plasmid evidence="5">pRSE40</plasmid>
    </source>
</reference>
<feature type="domain" description="CMP/dCMP-type deaminase" evidence="3">
    <location>
        <begin position="1"/>
        <end position="115"/>
    </location>
</feature>
<proteinExistence type="predicted"/>
<gene>
    <name evidence="5" type="ORF">EL007_23915</name>
    <name evidence="4" type="ORF">ELZ88_23925</name>
</gene>
<evidence type="ECO:0000313" key="5">
    <source>
        <dbReference type="EMBL" id="AZT44312.1"/>
    </source>
</evidence>
<organism evidence="5">
    <name type="scientific">Salmonella enterica subsp. enterica serovar Karamoja</name>
    <dbReference type="NCBI Taxonomy" id="2500153"/>
    <lineage>
        <taxon>Bacteria</taxon>
        <taxon>Pseudomonadati</taxon>
        <taxon>Pseudomonadota</taxon>
        <taxon>Gammaproteobacteria</taxon>
        <taxon>Enterobacterales</taxon>
        <taxon>Enterobacteriaceae</taxon>
        <taxon>Salmonella</taxon>
    </lineage>
</organism>
<dbReference type="Gene3D" id="3.40.140.10">
    <property type="entry name" value="Cytidine Deaminase, domain 2"/>
    <property type="match status" value="1"/>
</dbReference>
<protein>
    <recommendedName>
        <fullName evidence="3">CMP/dCMP-type deaminase domain-containing protein</fullName>
    </recommendedName>
</protein>
<dbReference type="PROSITE" id="PS00903">
    <property type="entry name" value="CYT_DCMP_DEAMINASES_1"/>
    <property type="match status" value="1"/>
</dbReference>
<dbReference type="AlphaFoldDB" id="A0A3Q9MXD2"/>
<dbReference type="GO" id="GO:0008270">
    <property type="term" value="F:zinc ion binding"/>
    <property type="evidence" value="ECO:0007669"/>
    <property type="project" value="InterPro"/>
</dbReference>
<dbReference type="SUPFAM" id="SSF53927">
    <property type="entry name" value="Cytidine deaminase-like"/>
    <property type="match status" value="1"/>
</dbReference>
<dbReference type="EMBL" id="CP034699">
    <property type="protein sequence ID" value="AZT44312.1"/>
    <property type="molecule type" value="Genomic_DNA"/>
</dbReference>
<dbReference type="PANTHER" id="PTHR11079:SF162">
    <property type="entry name" value="RIBOFLAVIN BIOSYNTHESIS PROTEIN PYRD, CHLOROPLASTIC"/>
    <property type="match status" value="1"/>
</dbReference>
<dbReference type="InterPro" id="IPR016192">
    <property type="entry name" value="APOBEC/CMP_deaminase_Zn-bd"/>
</dbReference>
<dbReference type="PANTHER" id="PTHR11079">
    <property type="entry name" value="CYTOSINE DEAMINASE FAMILY MEMBER"/>
    <property type="match status" value="1"/>
</dbReference>
<dbReference type="Pfam" id="PF00383">
    <property type="entry name" value="dCMP_cyt_deam_1"/>
    <property type="match status" value="1"/>
</dbReference>
<geneLocation type="plasmid" evidence="5">
    <name>pRSE40</name>
</geneLocation>
<evidence type="ECO:0000259" key="3">
    <source>
        <dbReference type="PROSITE" id="PS51747"/>
    </source>
</evidence>
<name>A0A3Q9MXD2_SALET</name>
<dbReference type="GO" id="GO:0008835">
    <property type="term" value="F:diaminohydroxyphosphoribosylaminopyrimidine deaminase activity"/>
    <property type="evidence" value="ECO:0007669"/>
    <property type="project" value="TreeGrafter"/>
</dbReference>
<keyword evidence="2" id="KW-0862">Zinc</keyword>
<keyword evidence="5" id="KW-0614">Plasmid</keyword>
<dbReference type="EMBL" id="CP034710">
    <property type="protein sequence ID" value="AZT39605.1"/>
    <property type="molecule type" value="Genomic_DNA"/>
</dbReference>
<accession>A0A3Q9MXD2</accession>
<keyword evidence="1" id="KW-0479">Metal-binding</keyword>
<sequence length="144" mass="16146">MDLNPHMKLALDLSKEALPNCLPNPPVGAVITHRNKVVGYGHTQKHGGKHAEIMAIESVNEIPLNECEIFVTLEPCSFYGKTPPCVDRLIQSKFKKVYIGIIDPHSRNNGRGLSLLKENNIPTEVGMLSEEIHSFLDRYLWSTK</sequence>
<evidence type="ECO:0000256" key="1">
    <source>
        <dbReference type="ARBA" id="ARBA00022723"/>
    </source>
</evidence>
<dbReference type="CDD" id="cd01284">
    <property type="entry name" value="Riboflavin_deaminase-reductase"/>
    <property type="match status" value="1"/>
</dbReference>
<dbReference type="InterPro" id="IPR016193">
    <property type="entry name" value="Cytidine_deaminase-like"/>
</dbReference>